<accession>A0AAD4KRS0</accession>
<dbReference type="Proteomes" id="UP001201262">
    <property type="component" value="Unassembled WGS sequence"/>
</dbReference>
<dbReference type="InterPro" id="IPR006093">
    <property type="entry name" value="Oxy_OxRdtase_FAD_BS"/>
</dbReference>
<evidence type="ECO:0000256" key="4">
    <source>
        <dbReference type="ARBA" id="ARBA00022827"/>
    </source>
</evidence>
<dbReference type="InterPro" id="IPR016169">
    <property type="entry name" value="FAD-bd_PCMH_sub2"/>
</dbReference>
<dbReference type="Pfam" id="PF01565">
    <property type="entry name" value="FAD_binding_4"/>
    <property type="match status" value="1"/>
</dbReference>
<evidence type="ECO:0000259" key="7">
    <source>
        <dbReference type="PROSITE" id="PS51387"/>
    </source>
</evidence>
<organism evidence="8 9">
    <name type="scientific">Talaromyces proteolyticus</name>
    <dbReference type="NCBI Taxonomy" id="1131652"/>
    <lineage>
        <taxon>Eukaryota</taxon>
        <taxon>Fungi</taxon>
        <taxon>Dikarya</taxon>
        <taxon>Ascomycota</taxon>
        <taxon>Pezizomycotina</taxon>
        <taxon>Eurotiomycetes</taxon>
        <taxon>Eurotiomycetidae</taxon>
        <taxon>Eurotiales</taxon>
        <taxon>Trichocomaceae</taxon>
        <taxon>Talaromyces</taxon>
        <taxon>Talaromyces sect. Bacilispori</taxon>
    </lineage>
</organism>
<evidence type="ECO:0000256" key="2">
    <source>
        <dbReference type="ARBA" id="ARBA00005466"/>
    </source>
</evidence>
<keyword evidence="9" id="KW-1185">Reference proteome</keyword>
<dbReference type="InterPro" id="IPR006094">
    <property type="entry name" value="Oxid_FAD_bind_N"/>
</dbReference>
<evidence type="ECO:0000313" key="8">
    <source>
        <dbReference type="EMBL" id="KAH8697804.1"/>
    </source>
</evidence>
<feature type="chain" id="PRO_5042127212" description="FAD-binding PCMH-type domain-containing protein" evidence="6">
    <location>
        <begin position="21"/>
        <end position="593"/>
    </location>
</feature>
<keyword evidence="5" id="KW-0560">Oxidoreductase</keyword>
<dbReference type="PROSITE" id="PS00862">
    <property type="entry name" value="OX2_COVAL_FAD"/>
    <property type="match status" value="1"/>
</dbReference>
<evidence type="ECO:0000313" key="9">
    <source>
        <dbReference type="Proteomes" id="UP001201262"/>
    </source>
</evidence>
<evidence type="ECO:0000256" key="3">
    <source>
        <dbReference type="ARBA" id="ARBA00022630"/>
    </source>
</evidence>
<feature type="signal peptide" evidence="6">
    <location>
        <begin position="1"/>
        <end position="20"/>
    </location>
</feature>
<dbReference type="GO" id="GO:0071949">
    <property type="term" value="F:FAD binding"/>
    <property type="evidence" value="ECO:0007669"/>
    <property type="project" value="InterPro"/>
</dbReference>
<dbReference type="Gene3D" id="3.30.465.10">
    <property type="match status" value="2"/>
</dbReference>
<dbReference type="InterPro" id="IPR036318">
    <property type="entry name" value="FAD-bd_PCMH-like_sf"/>
</dbReference>
<evidence type="ECO:0000256" key="1">
    <source>
        <dbReference type="ARBA" id="ARBA00001974"/>
    </source>
</evidence>
<dbReference type="RefSeq" id="XP_046072505.1">
    <property type="nucleotide sequence ID" value="XM_046218302.1"/>
</dbReference>
<dbReference type="InterPro" id="IPR012951">
    <property type="entry name" value="BBE"/>
</dbReference>
<dbReference type="InterPro" id="IPR016166">
    <property type="entry name" value="FAD-bd_PCMH"/>
</dbReference>
<comment type="similarity">
    <text evidence="2">Belongs to the oxygen-dependent FAD-linked oxidoreductase family.</text>
</comment>
<dbReference type="GO" id="GO:0016491">
    <property type="term" value="F:oxidoreductase activity"/>
    <property type="evidence" value="ECO:0007669"/>
    <property type="project" value="UniProtKB-KW"/>
</dbReference>
<dbReference type="InterPro" id="IPR050416">
    <property type="entry name" value="FAD-linked_Oxidoreductase"/>
</dbReference>
<protein>
    <recommendedName>
        <fullName evidence="7">FAD-binding PCMH-type domain-containing protein</fullName>
    </recommendedName>
</protein>
<dbReference type="GeneID" id="70248589"/>
<comment type="cofactor">
    <cofactor evidence="1">
        <name>FAD</name>
        <dbReference type="ChEBI" id="CHEBI:57692"/>
    </cofactor>
</comment>
<dbReference type="Pfam" id="PF08031">
    <property type="entry name" value="BBE"/>
    <property type="match status" value="1"/>
</dbReference>
<reference evidence="8" key="1">
    <citation type="submission" date="2021-12" db="EMBL/GenBank/DDBJ databases">
        <title>Convergent genome expansion in fungi linked to evolution of root-endophyte symbiosis.</title>
        <authorList>
            <consortium name="DOE Joint Genome Institute"/>
            <person name="Ke Y.-H."/>
            <person name="Bonito G."/>
            <person name="Liao H.-L."/>
            <person name="Looney B."/>
            <person name="Rojas-Flechas A."/>
            <person name="Nash J."/>
            <person name="Hameed K."/>
            <person name="Schadt C."/>
            <person name="Martin F."/>
            <person name="Crous P.W."/>
            <person name="Miettinen O."/>
            <person name="Magnuson J.K."/>
            <person name="Labbe J."/>
            <person name="Jacobson D."/>
            <person name="Doktycz M.J."/>
            <person name="Veneault-Fourrey C."/>
            <person name="Kuo A."/>
            <person name="Mondo S."/>
            <person name="Calhoun S."/>
            <person name="Riley R."/>
            <person name="Ohm R."/>
            <person name="LaButti K."/>
            <person name="Andreopoulos B."/>
            <person name="Pangilinan J."/>
            <person name="Nolan M."/>
            <person name="Tritt A."/>
            <person name="Clum A."/>
            <person name="Lipzen A."/>
            <person name="Daum C."/>
            <person name="Barry K."/>
            <person name="Grigoriev I.V."/>
            <person name="Vilgalys R."/>
        </authorList>
    </citation>
    <scope>NUCLEOTIDE SEQUENCE</scope>
    <source>
        <strain evidence="8">PMI_201</strain>
    </source>
</reference>
<dbReference type="EMBL" id="JAJTJA010000006">
    <property type="protein sequence ID" value="KAH8697804.1"/>
    <property type="molecule type" value="Genomic_DNA"/>
</dbReference>
<dbReference type="PANTHER" id="PTHR42973:SF39">
    <property type="entry name" value="FAD-BINDING PCMH-TYPE DOMAIN-CONTAINING PROTEIN"/>
    <property type="match status" value="1"/>
</dbReference>
<keyword evidence="4" id="KW-0274">FAD</keyword>
<gene>
    <name evidence="8" type="ORF">BGW36DRAFT_397449</name>
</gene>
<dbReference type="PROSITE" id="PS51387">
    <property type="entry name" value="FAD_PCMH"/>
    <property type="match status" value="1"/>
</dbReference>
<dbReference type="AlphaFoldDB" id="A0AAD4KRS0"/>
<keyword evidence="3" id="KW-0285">Flavoprotein</keyword>
<keyword evidence="6" id="KW-0732">Signal</keyword>
<dbReference type="SUPFAM" id="SSF56176">
    <property type="entry name" value="FAD-binding/transporter-associated domain-like"/>
    <property type="match status" value="1"/>
</dbReference>
<dbReference type="PANTHER" id="PTHR42973">
    <property type="entry name" value="BINDING OXIDOREDUCTASE, PUTATIVE (AFU_ORTHOLOGUE AFUA_1G17690)-RELATED"/>
    <property type="match status" value="1"/>
</dbReference>
<comment type="caution">
    <text evidence="8">The sequence shown here is derived from an EMBL/GenBank/DDBJ whole genome shotgun (WGS) entry which is preliminary data.</text>
</comment>
<sequence length="593" mass="64494">MRAFISLLLNTATYLNWANAASNSTRHCKPLPSSPDWPSLDQWHALNQSVSGRLHAPVPAGSVCHPGQPGFSNTSCTTVQTQWSNSTWHAGDPWSVDYNDDTCLPDPSAPCSSAGYPAYVVEAVGASDVQAAVKFAKRTGVRLVVKGTGHDFPGRSSGPGSLSIWTHRIRGIDVTLNDTRATAYGGAASLKIAAGSQWKEIYDVAAAHNLTAVGGGDVNVGIGGWILGGGHSPVSSWYGLGADQILELEVVTADGEYRVVNEKSYPDLFWALRGGGPSTFAVLISVTVKAYSPLSMTVYTYEYNTTANSNTFWSLTAYFHQQLPHLSDSGAMGYYFIWPSVPVPQVGAIGQINGIWFFPEKTPEQVKEIIAPIEKVILSSPSWANDSIVGAGIPEKWDNFMDMYAKNTPQTVGTDGRLASWLLDRDALSKPLTILKNQLYKSSPSGYPILGHMVAGKGVRDAIIPGGNNSVSPHWRNAIVHEVIVRSWPELNITAKNIETNSLRNEANPALKALAPNSGAYVNEADPTIPDWQRVFWGDHYPRLFKLKKKWDPEGVFWCKPCVGHELWDVFGPDTEEEVEWGIGQVGGKICRK</sequence>
<evidence type="ECO:0000256" key="6">
    <source>
        <dbReference type="SAM" id="SignalP"/>
    </source>
</evidence>
<evidence type="ECO:0000256" key="5">
    <source>
        <dbReference type="ARBA" id="ARBA00023002"/>
    </source>
</evidence>
<proteinExistence type="inferred from homology"/>
<feature type="domain" description="FAD-binding PCMH-type" evidence="7">
    <location>
        <begin position="113"/>
        <end position="293"/>
    </location>
</feature>
<name>A0AAD4KRS0_9EURO</name>